<keyword evidence="1" id="KW-0808">Transferase</keyword>
<reference evidence="6" key="1">
    <citation type="journal article" date="2014" name="Int. J. Syst. Evol. Microbiol.">
        <title>Complete genome sequence of Corynebacterium casei LMG S-19264T (=DSM 44701T), isolated from a smear-ripened cheese.</title>
        <authorList>
            <consortium name="US DOE Joint Genome Institute (JGI-PGF)"/>
            <person name="Walter F."/>
            <person name="Albersmeier A."/>
            <person name="Kalinowski J."/>
            <person name="Ruckert C."/>
        </authorList>
    </citation>
    <scope>NUCLEOTIDE SEQUENCE</scope>
    <source>
        <strain evidence="6">CGMCC 1.15447</strain>
    </source>
</reference>
<dbReference type="InterPro" id="IPR003852">
    <property type="entry name" value="Sig_transdc_His_kinase_KdpD_N"/>
</dbReference>
<feature type="domain" description="Signal transduction histidine kinase osmosensitive K+ channel sensor N-terminal" evidence="5">
    <location>
        <begin position="28"/>
        <end position="235"/>
    </location>
</feature>
<dbReference type="Pfam" id="PF02702">
    <property type="entry name" value="KdpD"/>
    <property type="match status" value="1"/>
</dbReference>
<dbReference type="GO" id="GO:0005886">
    <property type="term" value="C:plasma membrane"/>
    <property type="evidence" value="ECO:0007669"/>
    <property type="project" value="TreeGrafter"/>
</dbReference>
<dbReference type="GO" id="GO:0005737">
    <property type="term" value="C:cytoplasm"/>
    <property type="evidence" value="ECO:0007669"/>
    <property type="project" value="UniProtKB-ARBA"/>
</dbReference>
<evidence type="ECO:0008006" key="8">
    <source>
        <dbReference type="Google" id="ProtNLM"/>
    </source>
</evidence>
<dbReference type="InterPro" id="IPR014729">
    <property type="entry name" value="Rossmann-like_a/b/a_fold"/>
</dbReference>
<comment type="caution">
    <text evidence="6">The sequence shown here is derived from an EMBL/GenBank/DDBJ whole genome shotgun (WGS) entry which is preliminary data.</text>
</comment>
<dbReference type="PANTHER" id="PTHR45569:SF1">
    <property type="entry name" value="SENSOR PROTEIN KDPD"/>
    <property type="match status" value="1"/>
</dbReference>
<dbReference type="FunFam" id="3.40.50.300:FF:000483">
    <property type="entry name" value="Sensor histidine kinase KdpD"/>
    <property type="match status" value="1"/>
</dbReference>
<dbReference type="PANTHER" id="PTHR45569">
    <property type="entry name" value="SENSOR PROTEIN KDPD"/>
    <property type="match status" value="1"/>
</dbReference>
<organism evidence="6 7">
    <name type="scientific">Edaphobacter acidisoli</name>
    <dbReference type="NCBI Taxonomy" id="2040573"/>
    <lineage>
        <taxon>Bacteria</taxon>
        <taxon>Pseudomonadati</taxon>
        <taxon>Acidobacteriota</taxon>
        <taxon>Terriglobia</taxon>
        <taxon>Terriglobales</taxon>
        <taxon>Acidobacteriaceae</taxon>
        <taxon>Edaphobacter</taxon>
    </lineage>
</organism>
<keyword evidence="3" id="KW-0902">Two-component regulatory system</keyword>
<dbReference type="Pfam" id="PF00582">
    <property type="entry name" value="Usp"/>
    <property type="match status" value="1"/>
</dbReference>
<reference evidence="6" key="2">
    <citation type="submission" date="2020-09" db="EMBL/GenBank/DDBJ databases">
        <authorList>
            <person name="Sun Q."/>
            <person name="Zhou Y."/>
        </authorList>
    </citation>
    <scope>NUCLEOTIDE SEQUENCE</scope>
    <source>
        <strain evidence="6">CGMCC 1.15447</strain>
    </source>
</reference>
<protein>
    <recommendedName>
        <fullName evidence="8">Histidine kinase</fullName>
    </recommendedName>
</protein>
<evidence type="ECO:0000259" key="4">
    <source>
        <dbReference type="Pfam" id="PF00582"/>
    </source>
</evidence>
<feature type="domain" description="UspA" evidence="4">
    <location>
        <begin position="256"/>
        <end position="370"/>
    </location>
</feature>
<dbReference type="RefSeq" id="WP_188758043.1">
    <property type="nucleotide sequence ID" value="NZ_BMJB01000001.1"/>
</dbReference>
<dbReference type="AlphaFoldDB" id="A0A916RK01"/>
<accession>A0A916RK01</accession>
<dbReference type="SUPFAM" id="SSF52402">
    <property type="entry name" value="Adenine nucleotide alpha hydrolases-like"/>
    <property type="match status" value="1"/>
</dbReference>
<evidence type="ECO:0000313" key="7">
    <source>
        <dbReference type="Proteomes" id="UP000648801"/>
    </source>
</evidence>
<name>A0A916RK01_9BACT</name>
<proteinExistence type="predicted"/>
<dbReference type="SUPFAM" id="SSF52540">
    <property type="entry name" value="P-loop containing nucleoside triphosphate hydrolases"/>
    <property type="match status" value="1"/>
</dbReference>
<dbReference type="InterPro" id="IPR052023">
    <property type="entry name" value="Histidine_kinase_KdpD"/>
</dbReference>
<dbReference type="InterPro" id="IPR027417">
    <property type="entry name" value="P-loop_NTPase"/>
</dbReference>
<evidence type="ECO:0000256" key="2">
    <source>
        <dbReference type="ARBA" id="ARBA00022777"/>
    </source>
</evidence>
<dbReference type="InterPro" id="IPR006016">
    <property type="entry name" value="UspA"/>
</dbReference>
<evidence type="ECO:0000313" key="6">
    <source>
        <dbReference type="EMBL" id="GGA59383.1"/>
    </source>
</evidence>
<evidence type="ECO:0000256" key="1">
    <source>
        <dbReference type="ARBA" id="ARBA00022679"/>
    </source>
</evidence>
<gene>
    <name evidence="6" type="ORF">GCM10011507_08480</name>
</gene>
<evidence type="ECO:0000256" key="3">
    <source>
        <dbReference type="ARBA" id="ARBA00023012"/>
    </source>
</evidence>
<evidence type="ECO:0000259" key="5">
    <source>
        <dbReference type="Pfam" id="PF02702"/>
    </source>
</evidence>
<keyword evidence="2" id="KW-0418">Kinase</keyword>
<sequence length="380" mass="42851">MVPEADNAPFNRETPEQWLEKIAPEKRKGLFKIFLGYAPGVGKTYSMLSEAIRRHERGEDVVIGIVETHGRIRVGELASQLEIIPRRKVEFRGTIFEEMDVDAILTRNPQVVLIDELAHTNVEDGKRKRYEDVLKILDAKIDVLSTVNIQHIESVASTVQNLTGITVRETIPDWILGKADEVVMVDLTPEALQTRLRRGDVYPVDRAERALTNFFRRGNLIALRELALQHVTRAVDRSLDEYVSKKKLGTHWAVHERVVVCISSSPAAQQLIARGARMAEATGGDLFALHVDTGHTPSPEKAASLASNQRFAKELKAETIEVRGKSIPLAIAEFVREKRATQVILGRSAIHGLQKYLYYWELHRLLENAPFVDVHIITQE</sequence>
<dbReference type="Proteomes" id="UP000648801">
    <property type="component" value="Unassembled WGS sequence"/>
</dbReference>
<keyword evidence="7" id="KW-1185">Reference proteome</keyword>
<dbReference type="Gene3D" id="3.40.50.620">
    <property type="entry name" value="HUPs"/>
    <property type="match status" value="1"/>
</dbReference>
<dbReference type="Gene3D" id="3.40.50.300">
    <property type="entry name" value="P-loop containing nucleotide triphosphate hydrolases"/>
    <property type="match status" value="1"/>
</dbReference>
<dbReference type="GO" id="GO:0000155">
    <property type="term" value="F:phosphorelay sensor kinase activity"/>
    <property type="evidence" value="ECO:0007669"/>
    <property type="project" value="InterPro"/>
</dbReference>
<dbReference type="EMBL" id="BMJB01000001">
    <property type="protein sequence ID" value="GGA59383.1"/>
    <property type="molecule type" value="Genomic_DNA"/>
</dbReference>